<proteinExistence type="predicted"/>
<dbReference type="Proteomes" id="UP001055093">
    <property type="component" value="Unassembled WGS sequence"/>
</dbReference>
<dbReference type="InterPro" id="IPR023366">
    <property type="entry name" value="ATP_synth_asu-like_sf"/>
</dbReference>
<name>A0ABQ4UZ26_9HYPH</name>
<reference evidence="1" key="1">
    <citation type="journal article" date="2021" name="Front. Microbiol.">
        <title>Comprehensive Comparative Genomics and Phenotyping of Methylobacterium Species.</title>
        <authorList>
            <person name="Alessa O."/>
            <person name="Ogura Y."/>
            <person name="Fujitani Y."/>
            <person name="Takami H."/>
            <person name="Hayashi T."/>
            <person name="Sahin N."/>
            <person name="Tani A."/>
        </authorList>
    </citation>
    <scope>NUCLEOTIDE SEQUENCE</scope>
    <source>
        <strain evidence="1">DSM 14458</strain>
    </source>
</reference>
<comment type="caution">
    <text evidence="1">The sequence shown here is derived from an EMBL/GenBank/DDBJ whole genome shotgun (WGS) entry which is preliminary data.</text>
</comment>
<evidence type="ECO:0000313" key="1">
    <source>
        <dbReference type="EMBL" id="GJE77270.1"/>
    </source>
</evidence>
<protein>
    <submittedName>
        <fullName evidence="1">Uncharacterized protein</fullName>
    </submittedName>
</protein>
<keyword evidence="2" id="KW-1185">Reference proteome</keyword>
<accession>A0ABQ4UZ26</accession>
<reference evidence="1" key="2">
    <citation type="submission" date="2021-08" db="EMBL/GenBank/DDBJ databases">
        <authorList>
            <person name="Tani A."/>
            <person name="Ola A."/>
            <person name="Ogura Y."/>
            <person name="Katsura K."/>
            <person name="Hayashi T."/>
        </authorList>
    </citation>
    <scope>NUCLEOTIDE SEQUENCE</scope>
    <source>
        <strain evidence="1">DSM 14458</strain>
    </source>
</reference>
<dbReference type="Gene3D" id="2.40.30.20">
    <property type="match status" value="1"/>
</dbReference>
<dbReference type="EMBL" id="BPRE01000013">
    <property type="protein sequence ID" value="GJE77270.1"/>
    <property type="molecule type" value="Genomic_DNA"/>
</dbReference>
<gene>
    <name evidence="1" type="ORF">BGCPKDLD_3873</name>
</gene>
<sequence>MAGFSLGLSRLLPQRGGTSITASIGRVAVGDTIVRGTVPAGATAVCRRNGTPLGSATVTPQGAATFTLTSAATAGQTYDFAWTLTGASLPVDVIVVLGPATASFTVGASPGSLITTLVGLGAGETAQSIFPNDGRVAINGSGNALVVGLTASSIGLGIYTLTTSAGRTLVIAITVVSAVQPILTKTLGAATASGVSFAQLQAGATIAVPDSAPGTYFAINASGVVSTTAAFASANLGSTTIDVAITGGGDITTLRIATVAGEVDVDTGSRLTSAITAASAGSAIGLTDTFVDGAAVTISKVFTGTITHPYKGIGPAQSIANPNVLTDTASPTMTGGLVIKARTKWAPRFNFKVTLNGPENIVFDGFAFRFVAATDSYNAKFNEVLPQNEVIWVPTLNNGAVTGVASFVQNGAGYLASPNERRVYIAHRKPTTVVTLTNTRNTPIVVTYPNHGFVAGRAVGFNTDGVLPRPLSTLQADTYYVKDVLDANRFTVSAQNGGVAITPTTDGSGTHYCGPGTGFQGYFDANADGTIDTNSPLTIVTAGSGYDSTMRFRQPRLSETTQLQTCQSNIATAESAVQLQLTTNTLSKVIIRNCSFGNPGGSVNRIPFCIDVRNAEQLYIHDCTFDNYYIGIQLYQCNDGEAARNLFLGNANDVYREYTANSPVGDQLANGPLFRVLGNIAAQPMTAVDWSNSHADFMQVGTPADVSAQHRTVLRFNRVFWPGNIRNFQTQPILNTQGPLPYYFDISDNFFISSTQNYQLGSAVDKTLCQFARNTCVRYMEEFTDINAFSPKYPSCVEPWANNKGVYSTTTSYNYGDVVKSNGVFYSSKVNANLNNPLTDTTKWAANYKYEVAIYDNIMGAIWAAIPNTTTGSTDKVLVYADPDNDTGVFSVEYYNYYALRNLYSSNNTQSGDAAYPQIFTGGATFFDTFTQPGDVVGYRGYADKIPLTSFAAARAAIDAAFSSRAGSAAQGKGYLQEGGIATYSQAPSNAYTLMDGSTPYTLMDGTTPLTLGA</sequence>
<evidence type="ECO:0000313" key="2">
    <source>
        <dbReference type="Proteomes" id="UP001055093"/>
    </source>
</evidence>
<organism evidence="1 2">
    <name type="scientific">Methylorubrum suomiense</name>
    <dbReference type="NCBI Taxonomy" id="144191"/>
    <lineage>
        <taxon>Bacteria</taxon>
        <taxon>Pseudomonadati</taxon>
        <taxon>Pseudomonadota</taxon>
        <taxon>Alphaproteobacteria</taxon>
        <taxon>Hyphomicrobiales</taxon>
        <taxon>Methylobacteriaceae</taxon>
        <taxon>Methylorubrum</taxon>
    </lineage>
</organism>